<dbReference type="PROSITE" id="PS51007">
    <property type="entry name" value="CYTC"/>
    <property type="match status" value="1"/>
</dbReference>
<name>A0A841H0N2_9BACT</name>
<comment type="caution">
    <text evidence="7">The sequence shown here is derived from an EMBL/GenBank/DDBJ whole genome shotgun (WGS) entry which is preliminary data.</text>
</comment>
<dbReference type="Gene3D" id="1.10.760.10">
    <property type="entry name" value="Cytochrome c-like domain"/>
    <property type="match status" value="1"/>
</dbReference>
<evidence type="ECO:0000313" key="8">
    <source>
        <dbReference type="Proteomes" id="UP000582837"/>
    </source>
</evidence>
<evidence type="ECO:0000313" key="7">
    <source>
        <dbReference type="EMBL" id="MBB6071631.1"/>
    </source>
</evidence>
<dbReference type="RefSeq" id="WP_170034881.1">
    <property type="nucleotide sequence ID" value="NZ_JABDTL010000001.1"/>
</dbReference>
<evidence type="ECO:0000256" key="3">
    <source>
        <dbReference type="ARBA" id="ARBA00023004"/>
    </source>
</evidence>
<dbReference type="InterPro" id="IPR009056">
    <property type="entry name" value="Cyt_c-like_dom"/>
</dbReference>
<accession>A0A841H0N2</accession>
<evidence type="ECO:0000259" key="6">
    <source>
        <dbReference type="PROSITE" id="PS51007"/>
    </source>
</evidence>
<dbReference type="GO" id="GO:0046872">
    <property type="term" value="F:metal ion binding"/>
    <property type="evidence" value="ECO:0007669"/>
    <property type="project" value="UniProtKB-KW"/>
</dbReference>
<keyword evidence="1 4" id="KW-0349">Heme</keyword>
<dbReference type="SUPFAM" id="SSF46626">
    <property type="entry name" value="Cytochrome c"/>
    <property type="match status" value="1"/>
</dbReference>
<evidence type="ECO:0000256" key="2">
    <source>
        <dbReference type="ARBA" id="ARBA00022723"/>
    </source>
</evidence>
<dbReference type="Proteomes" id="UP000582837">
    <property type="component" value="Unassembled WGS sequence"/>
</dbReference>
<keyword evidence="3 4" id="KW-0408">Iron</keyword>
<dbReference type="Pfam" id="PF13442">
    <property type="entry name" value="Cytochrome_CBB3"/>
    <property type="match status" value="1"/>
</dbReference>
<sequence>MGTTGRWAAALVALAVFAGCDRDGQSSGGGAAKDGDGQAKPVVVDSGPPVGQLPPGVTAQQAGPGRGLYRQACVMCHGEAGGGTQLAPSIVDATWTKGTGSLEEIVAVVTEGVAGTEAHPVPMPPRGNGTFTDEQIRAVSAYTWSLAHPAAK</sequence>
<proteinExistence type="predicted"/>
<feature type="domain" description="Cytochrome c" evidence="6">
    <location>
        <begin position="60"/>
        <end position="147"/>
    </location>
</feature>
<evidence type="ECO:0000256" key="1">
    <source>
        <dbReference type="ARBA" id="ARBA00022617"/>
    </source>
</evidence>
<dbReference type="AlphaFoldDB" id="A0A841H0N2"/>
<feature type="region of interest" description="Disordered" evidence="5">
    <location>
        <begin position="25"/>
        <end position="63"/>
    </location>
</feature>
<dbReference type="GO" id="GO:0020037">
    <property type="term" value="F:heme binding"/>
    <property type="evidence" value="ECO:0007669"/>
    <property type="project" value="InterPro"/>
</dbReference>
<gene>
    <name evidence="7" type="ORF">HNQ61_003259</name>
</gene>
<evidence type="ECO:0000256" key="5">
    <source>
        <dbReference type="SAM" id="MobiDB-lite"/>
    </source>
</evidence>
<organism evidence="7 8">
    <name type="scientific">Longimicrobium terrae</name>
    <dbReference type="NCBI Taxonomy" id="1639882"/>
    <lineage>
        <taxon>Bacteria</taxon>
        <taxon>Pseudomonadati</taxon>
        <taxon>Gemmatimonadota</taxon>
        <taxon>Longimicrobiia</taxon>
        <taxon>Longimicrobiales</taxon>
        <taxon>Longimicrobiaceae</taxon>
        <taxon>Longimicrobium</taxon>
    </lineage>
</organism>
<dbReference type="GO" id="GO:0009055">
    <property type="term" value="F:electron transfer activity"/>
    <property type="evidence" value="ECO:0007669"/>
    <property type="project" value="InterPro"/>
</dbReference>
<reference evidence="7 8" key="1">
    <citation type="submission" date="2020-08" db="EMBL/GenBank/DDBJ databases">
        <title>Genomic Encyclopedia of Type Strains, Phase IV (KMG-IV): sequencing the most valuable type-strain genomes for metagenomic binning, comparative biology and taxonomic classification.</title>
        <authorList>
            <person name="Goeker M."/>
        </authorList>
    </citation>
    <scope>NUCLEOTIDE SEQUENCE [LARGE SCALE GENOMIC DNA]</scope>
    <source>
        <strain evidence="7 8">DSM 29007</strain>
    </source>
</reference>
<dbReference type="EMBL" id="JACHIA010000009">
    <property type="protein sequence ID" value="MBB6071631.1"/>
    <property type="molecule type" value="Genomic_DNA"/>
</dbReference>
<dbReference type="PROSITE" id="PS51257">
    <property type="entry name" value="PROKAR_LIPOPROTEIN"/>
    <property type="match status" value="1"/>
</dbReference>
<dbReference type="InterPro" id="IPR036909">
    <property type="entry name" value="Cyt_c-like_dom_sf"/>
</dbReference>
<keyword evidence="2 4" id="KW-0479">Metal-binding</keyword>
<protein>
    <submittedName>
        <fullName evidence="7">Mono/diheme cytochrome c family protein</fullName>
    </submittedName>
</protein>
<evidence type="ECO:0000256" key="4">
    <source>
        <dbReference type="PROSITE-ProRule" id="PRU00433"/>
    </source>
</evidence>
<keyword evidence="8" id="KW-1185">Reference proteome</keyword>